<keyword evidence="8" id="KW-0812">Transmembrane</keyword>
<evidence type="ECO:0000256" key="8">
    <source>
        <dbReference type="SAM" id="Phobius"/>
    </source>
</evidence>
<protein>
    <recommendedName>
        <fullName evidence="2">heme oxygenase (biliverdin-producing)</fullName>
        <ecNumber evidence="2">1.14.14.18</ecNumber>
    </recommendedName>
</protein>
<keyword evidence="6" id="KW-0408">Iron</keyword>
<dbReference type="InterPro" id="IPR018207">
    <property type="entry name" value="Haem_oxygenase_CS"/>
</dbReference>
<dbReference type="EMBL" id="LN725636">
    <property type="protein sequence ID" value="CEP11162.1"/>
    <property type="molecule type" value="Genomic_DNA"/>
</dbReference>
<evidence type="ECO:0000256" key="1">
    <source>
        <dbReference type="ARBA" id="ARBA00006134"/>
    </source>
</evidence>
<dbReference type="GO" id="GO:0006788">
    <property type="term" value="P:heme oxidation"/>
    <property type="evidence" value="ECO:0007669"/>
    <property type="project" value="InterPro"/>
</dbReference>
<feature type="transmembrane region" description="Helical" evidence="8">
    <location>
        <begin position="410"/>
        <end position="428"/>
    </location>
</feature>
<gene>
    <name evidence="9" type="primary">PARPA_04964.1 scaffold 15694</name>
</gene>
<dbReference type="STRING" id="35722.A0A0B7N162"/>
<keyword evidence="3" id="KW-0349">Heme</keyword>
<dbReference type="AlphaFoldDB" id="A0A0B7N162"/>
<dbReference type="Proteomes" id="UP000054107">
    <property type="component" value="Unassembled WGS sequence"/>
</dbReference>
<dbReference type="OrthoDB" id="652091at2759"/>
<name>A0A0B7N162_9FUNG</name>
<dbReference type="CDD" id="cd19165">
    <property type="entry name" value="HemeO"/>
    <property type="match status" value="1"/>
</dbReference>
<comment type="similarity">
    <text evidence="1">Belongs to the heme oxygenase family.</text>
</comment>
<dbReference type="GO" id="GO:0020037">
    <property type="term" value="F:heme binding"/>
    <property type="evidence" value="ECO:0007669"/>
    <property type="project" value="TreeGrafter"/>
</dbReference>
<dbReference type="EC" id="1.14.14.18" evidence="2"/>
<proteinExistence type="inferred from homology"/>
<evidence type="ECO:0000256" key="2">
    <source>
        <dbReference type="ARBA" id="ARBA00012360"/>
    </source>
</evidence>
<reference evidence="9 10" key="1">
    <citation type="submission" date="2014-09" db="EMBL/GenBank/DDBJ databases">
        <authorList>
            <person name="Ellenberger Sabrina"/>
        </authorList>
    </citation>
    <scope>NUCLEOTIDE SEQUENCE [LARGE SCALE GENOMIC DNA]</scope>
    <source>
        <strain evidence="9 10">CBS 412.66</strain>
    </source>
</reference>
<keyword evidence="4" id="KW-0479">Metal-binding</keyword>
<evidence type="ECO:0000256" key="4">
    <source>
        <dbReference type="ARBA" id="ARBA00022723"/>
    </source>
</evidence>
<keyword evidence="10" id="KW-1185">Reference proteome</keyword>
<evidence type="ECO:0000313" key="10">
    <source>
        <dbReference type="Proteomes" id="UP000054107"/>
    </source>
</evidence>
<keyword evidence="8" id="KW-1133">Transmembrane helix</keyword>
<dbReference type="GO" id="GO:0042167">
    <property type="term" value="P:heme catabolic process"/>
    <property type="evidence" value="ECO:0007669"/>
    <property type="project" value="TreeGrafter"/>
</dbReference>
<dbReference type="Pfam" id="PF01126">
    <property type="entry name" value="Heme_oxygenase"/>
    <property type="match status" value="1"/>
</dbReference>
<sequence>MSDTIMPPHPGLEGLTNIDELKHLCPAFLKGCPYAALEEADSIVASKGEISRCPAFKDGCPFSTKTEQEILDLMKQIPYDHPTLNMPELPSCAEGIVLVNQLNKFLDKTQLETLFERSPKNPVEELKVEDPVEPDYLEDPQLASAMREGTKVIHRAAETSIFTRRFLKGDINADEYGRYINSLYFVYKYMEELLEQHRDHMVVSIIHFPHELNRRESLERDLEFFYGKERLAELTNPDNMTPAVQTYVQALKNACEKNPSLLIAHSYSRYLGDLSGGQILSKRLKKHVLYIDENDSTWDTTEGLNFYHFNNLGNQTEFKNFYRERLNAAKVDQQTRDLIVAEAVLSFELNIQLFDEVQELSDAGKLAPSIVQQEKVIVGLKDETIEIQVNRDTAALPAKASKKGTSAPTWIAATTVGFAAVAIGAAVYQRYYKK</sequence>
<comment type="catalytic activity">
    <reaction evidence="7">
        <text>heme b + 3 reduced [NADPH--hemoprotein reductase] + 3 O2 = biliverdin IXalpha + CO + Fe(2+) + 3 oxidized [NADPH--hemoprotein reductase] + 3 H2O + H(+)</text>
        <dbReference type="Rhea" id="RHEA:21764"/>
        <dbReference type="Rhea" id="RHEA-COMP:11964"/>
        <dbReference type="Rhea" id="RHEA-COMP:11965"/>
        <dbReference type="ChEBI" id="CHEBI:15377"/>
        <dbReference type="ChEBI" id="CHEBI:15378"/>
        <dbReference type="ChEBI" id="CHEBI:15379"/>
        <dbReference type="ChEBI" id="CHEBI:17245"/>
        <dbReference type="ChEBI" id="CHEBI:29033"/>
        <dbReference type="ChEBI" id="CHEBI:57618"/>
        <dbReference type="ChEBI" id="CHEBI:57991"/>
        <dbReference type="ChEBI" id="CHEBI:58210"/>
        <dbReference type="ChEBI" id="CHEBI:60344"/>
        <dbReference type="EC" id="1.14.14.18"/>
    </reaction>
</comment>
<accession>A0A0B7N162</accession>
<dbReference type="PANTHER" id="PTHR10720:SF0">
    <property type="entry name" value="HEME OXYGENASE"/>
    <property type="match status" value="1"/>
</dbReference>
<evidence type="ECO:0000256" key="6">
    <source>
        <dbReference type="ARBA" id="ARBA00023004"/>
    </source>
</evidence>
<evidence type="ECO:0000256" key="7">
    <source>
        <dbReference type="ARBA" id="ARBA00048328"/>
    </source>
</evidence>
<evidence type="ECO:0000256" key="3">
    <source>
        <dbReference type="ARBA" id="ARBA00022617"/>
    </source>
</evidence>
<keyword evidence="5" id="KW-0560">Oxidoreductase</keyword>
<dbReference type="PANTHER" id="PTHR10720">
    <property type="entry name" value="HEME OXYGENASE"/>
    <property type="match status" value="1"/>
</dbReference>
<dbReference type="GO" id="GO:0004392">
    <property type="term" value="F:heme oxygenase (decyclizing) activity"/>
    <property type="evidence" value="ECO:0007669"/>
    <property type="project" value="UniProtKB-EC"/>
</dbReference>
<dbReference type="InterPro" id="IPR002051">
    <property type="entry name" value="Haem_Oase"/>
</dbReference>
<keyword evidence="8" id="KW-0472">Membrane</keyword>
<dbReference type="InterPro" id="IPR016084">
    <property type="entry name" value="Haem_Oase-like_multi-hlx"/>
</dbReference>
<dbReference type="GO" id="GO:0046872">
    <property type="term" value="F:metal ion binding"/>
    <property type="evidence" value="ECO:0007669"/>
    <property type="project" value="UniProtKB-KW"/>
</dbReference>
<dbReference type="PRINTS" id="PR00088">
    <property type="entry name" value="HAEMOXYGNASE"/>
</dbReference>
<dbReference type="PROSITE" id="PS00593">
    <property type="entry name" value="HEME_OXYGENASE"/>
    <property type="match status" value="1"/>
</dbReference>
<evidence type="ECO:0000313" key="9">
    <source>
        <dbReference type="EMBL" id="CEP11162.1"/>
    </source>
</evidence>
<dbReference type="GO" id="GO:0006979">
    <property type="term" value="P:response to oxidative stress"/>
    <property type="evidence" value="ECO:0007669"/>
    <property type="project" value="TreeGrafter"/>
</dbReference>
<dbReference type="InterPro" id="IPR016053">
    <property type="entry name" value="Haem_Oase-like"/>
</dbReference>
<dbReference type="SUPFAM" id="SSF48613">
    <property type="entry name" value="Heme oxygenase-like"/>
    <property type="match status" value="1"/>
</dbReference>
<dbReference type="Gene3D" id="1.20.910.10">
    <property type="entry name" value="Heme oxygenase-like"/>
    <property type="match status" value="1"/>
</dbReference>
<evidence type="ECO:0000256" key="5">
    <source>
        <dbReference type="ARBA" id="ARBA00023002"/>
    </source>
</evidence>
<organism evidence="9 10">
    <name type="scientific">Parasitella parasitica</name>
    <dbReference type="NCBI Taxonomy" id="35722"/>
    <lineage>
        <taxon>Eukaryota</taxon>
        <taxon>Fungi</taxon>
        <taxon>Fungi incertae sedis</taxon>
        <taxon>Mucoromycota</taxon>
        <taxon>Mucoromycotina</taxon>
        <taxon>Mucoromycetes</taxon>
        <taxon>Mucorales</taxon>
        <taxon>Mucorineae</taxon>
        <taxon>Mucoraceae</taxon>
        <taxon>Parasitella</taxon>
    </lineage>
</organism>